<feature type="transmembrane region" description="Helical" evidence="11">
    <location>
        <begin position="102"/>
        <end position="124"/>
    </location>
</feature>
<evidence type="ECO:0000256" key="9">
    <source>
        <dbReference type="ARBA" id="ARBA00034846"/>
    </source>
</evidence>
<evidence type="ECO:0000256" key="8">
    <source>
        <dbReference type="ARBA" id="ARBA00034739"/>
    </source>
</evidence>
<feature type="transmembrane region" description="Helical" evidence="11">
    <location>
        <begin position="172"/>
        <end position="192"/>
    </location>
</feature>
<feature type="transmembrane region" description="Helical" evidence="11">
    <location>
        <begin position="144"/>
        <end position="160"/>
    </location>
</feature>
<comment type="subcellular location">
    <subcellularLocation>
        <location evidence="2">Cell membrane</location>
        <topology evidence="2">Multi-pass membrane protein</topology>
    </subcellularLocation>
    <subcellularLocation>
        <location evidence="1">Endoplasmic reticulum membrane</location>
        <topology evidence="1">Multi-pass membrane protein</topology>
    </subcellularLocation>
</comment>
<evidence type="ECO:0000256" key="6">
    <source>
        <dbReference type="ARBA" id="ARBA00022989"/>
    </source>
</evidence>
<dbReference type="EMBL" id="JABXBU010000001">
    <property type="protein sequence ID" value="KAF8796880.1"/>
    <property type="molecule type" value="Genomic_DNA"/>
</dbReference>
<dbReference type="PANTHER" id="PTHR12869">
    <property type="entry name" value="SMALL SEVEN TRANSMEMBRANE DOMAIN-CONTAINING PROTEIN"/>
    <property type="match status" value="1"/>
</dbReference>
<keyword evidence="13" id="KW-1185">Reference proteome</keyword>
<comment type="similarity">
    <text evidence="8">Belongs to the TMEM147 family.</text>
</comment>
<sequence>MTLFHFANCIALAYAPYFMTYKCSGLAEYGVFWKCIQAGAMYLFTQLCKMLLLATFFPATDLTGLGRMETVTEFLKDTVDVADLIGLHIVMTKFAGKGETKFLVAGLGWASAELLMTRLVPLWVGARSVEFDWKYLQMSFDSNISLIHHISTATLVWLWSRHDLRKTHLPVVMVLLAVGCYRPVIIELFHSILGLGAWSVLAVKASASLSIALLSMHIYYSLTQGLNSYS</sequence>
<evidence type="ECO:0000256" key="4">
    <source>
        <dbReference type="ARBA" id="ARBA00022692"/>
    </source>
</evidence>
<dbReference type="GO" id="GO:0005886">
    <property type="term" value="C:plasma membrane"/>
    <property type="evidence" value="ECO:0007669"/>
    <property type="project" value="UniProtKB-SubCell"/>
</dbReference>
<protein>
    <recommendedName>
        <fullName evidence="9">BOS complex subunit TMEM147</fullName>
    </recommendedName>
    <alternativeName>
        <fullName evidence="10">Transmembrane protein 147</fullName>
    </alternativeName>
</protein>
<reference evidence="12" key="1">
    <citation type="journal article" date="2020" name="bioRxiv">
        <title>Chromosome-level reference genome of the European wasp spider Argiope bruennichi: a resource for studies on range expansion and evolutionary adaptation.</title>
        <authorList>
            <person name="Sheffer M.M."/>
            <person name="Hoppe A."/>
            <person name="Krehenwinkel H."/>
            <person name="Uhl G."/>
            <person name="Kuss A.W."/>
            <person name="Jensen L."/>
            <person name="Jensen C."/>
            <person name="Gillespie R.G."/>
            <person name="Hoff K.J."/>
            <person name="Prost S."/>
        </authorList>
    </citation>
    <scope>NUCLEOTIDE SEQUENCE</scope>
</reference>
<evidence type="ECO:0000313" key="12">
    <source>
        <dbReference type="EMBL" id="KAF8796880.1"/>
    </source>
</evidence>
<evidence type="ECO:0000256" key="7">
    <source>
        <dbReference type="ARBA" id="ARBA00023136"/>
    </source>
</evidence>
<evidence type="ECO:0000256" key="10">
    <source>
        <dbReference type="ARBA" id="ARBA00034899"/>
    </source>
</evidence>
<evidence type="ECO:0000256" key="3">
    <source>
        <dbReference type="ARBA" id="ARBA00022475"/>
    </source>
</evidence>
<evidence type="ECO:0000256" key="11">
    <source>
        <dbReference type="SAM" id="Phobius"/>
    </source>
</evidence>
<evidence type="ECO:0000256" key="5">
    <source>
        <dbReference type="ARBA" id="ARBA00022824"/>
    </source>
</evidence>
<dbReference type="OMA" id="SKCVYAG"/>
<name>A0A8T0G4B2_ARGBR</name>
<dbReference type="InterPro" id="IPR019164">
    <property type="entry name" value="TMEM147"/>
</dbReference>
<keyword evidence="4 11" id="KW-0812">Transmembrane</keyword>
<keyword evidence="3" id="KW-1003">Cell membrane</keyword>
<organism evidence="12 13">
    <name type="scientific">Argiope bruennichi</name>
    <name type="common">Wasp spider</name>
    <name type="synonym">Aranea bruennichi</name>
    <dbReference type="NCBI Taxonomy" id="94029"/>
    <lineage>
        <taxon>Eukaryota</taxon>
        <taxon>Metazoa</taxon>
        <taxon>Ecdysozoa</taxon>
        <taxon>Arthropoda</taxon>
        <taxon>Chelicerata</taxon>
        <taxon>Arachnida</taxon>
        <taxon>Araneae</taxon>
        <taxon>Araneomorphae</taxon>
        <taxon>Entelegynae</taxon>
        <taxon>Araneoidea</taxon>
        <taxon>Araneidae</taxon>
        <taxon>Argiope</taxon>
    </lineage>
</organism>
<evidence type="ECO:0000256" key="1">
    <source>
        <dbReference type="ARBA" id="ARBA00004477"/>
    </source>
</evidence>
<comment type="caution">
    <text evidence="12">The sequence shown here is derived from an EMBL/GenBank/DDBJ whole genome shotgun (WGS) entry which is preliminary data.</text>
</comment>
<dbReference type="Pfam" id="PF09767">
    <property type="entry name" value="DUF2053"/>
    <property type="match status" value="1"/>
</dbReference>
<dbReference type="OrthoDB" id="9993532at2759"/>
<evidence type="ECO:0000256" key="2">
    <source>
        <dbReference type="ARBA" id="ARBA00004651"/>
    </source>
</evidence>
<dbReference type="GO" id="GO:0005789">
    <property type="term" value="C:endoplasmic reticulum membrane"/>
    <property type="evidence" value="ECO:0007669"/>
    <property type="project" value="UniProtKB-SubCell"/>
</dbReference>
<proteinExistence type="inferred from homology"/>
<keyword evidence="7 11" id="KW-0472">Membrane</keyword>
<accession>A0A8T0G4B2</accession>
<dbReference type="AlphaFoldDB" id="A0A8T0G4B2"/>
<reference evidence="12" key="2">
    <citation type="submission" date="2020-06" db="EMBL/GenBank/DDBJ databases">
        <authorList>
            <person name="Sheffer M."/>
        </authorList>
    </citation>
    <scope>NUCLEOTIDE SEQUENCE</scope>
</reference>
<feature type="transmembrane region" description="Helical" evidence="11">
    <location>
        <begin position="198"/>
        <end position="220"/>
    </location>
</feature>
<gene>
    <name evidence="12" type="ORF">HNY73_001212</name>
</gene>
<dbReference type="Proteomes" id="UP000807504">
    <property type="component" value="Unassembled WGS sequence"/>
</dbReference>
<keyword evidence="5" id="KW-0256">Endoplasmic reticulum</keyword>
<evidence type="ECO:0000313" key="13">
    <source>
        <dbReference type="Proteomes" id="UP000807504"/>
    </source>
</evidence>
<dbReference type="PANTHER" id="PTHR12869:SF0">
    <property type="entry name" value="BOS COMPLEX SUBUNIT TMEM147"/>
    <property type="match status" value="1"/>
</dbReference>
<keyword evidence="6 11" id="KW-1133">Transmembrane helix</keyword>